<evidence type="ECO:0000256" key="1">
    <source>
        <dbReference type="SAM" id="MobiDB-lite"/>
    </source>
</evidence>
<dbReference type="InterPro" id="IPR007899">
    <property type="entry name" value="CHAD_dom"/>
</dbReference>
<dbReference type="PROSITE" id="PS51708">
    <property type="entry name" value="CHAD"/>
    <property type="match status" value="1"/>
</dbReference>
<feature type="domain" description="CHAD" evidence="2">
    <location>
        <begin position="1"/>
        <end position="265"/>
    </location>
</feature>
<dbReference type="Gene3D" id="1.40.20.10">
    <property type="entry name" value="CHAD domain"/>
    <property type="match status" value="1"/>
</dbReference>
<dbReference type="PANTHER" id="PTHR39339:SF1">
    <property type="entry name" value="CHAD DOMAIN-CONTAINING PROTEIN"/>
    <property type="match status" value="1"/>
</dbReference>
<feature type="region of interest" description="Disordered" evidence="1">
    <location>
        <begin position="137"/>
        <end position="157"/>
    </location>
</feature>
<dbReference type="Pfam" id="PF05235">
    <property type="entry name" value="CHAD"/>
    <property type="match status" value="1"/>
</dbReference>
<dbReference type="RefSeq" id="WP_148067471.1">
    <property type="nucleotide sequence ID" value="NZ_VRZA01000002.1"/>
</dbReference>
<dbReference type="InterPro" id="IPR038186">
    <property type="entry name" value="CHAD_dom_sf"/>
</dbReference>
<organism evidence="3 4">
    <name type="scientific">Parahaliea maris</name>
    <dbReference type="NCBI Taxonomy" id="2716870"/>
    <lineage>
        <taxon>Bacteria</taxon>
        <taxon>Pseudomonadati</taxon>
        <taxon>Pseudomonadota</taxon>
        <taxon>Gammaproteobacteria</taxon>
        <taxon>Cellvibrionales</taxon>
        <taxon>Halieaceae</taxon>
        <taxon>Parahaliea</taxon>
    </lineage>
</organism>
<dbReference type="Proteomes" id="UP000321039">
    <property type="component" value="Unassembled WGS sequence"/>
</dbReference>
<protein>
    <submittedName>
        <fullName evidence="3">CHAD domain-containing protein</fullName>
    </submittedName>
</protein>
<proteinExistence type="predicted"/>
<name>A0A5C9A7B7_9GAMM</name>
<evidence type="ECO:0000313" key="3">
    <source>
        <dbReference type="EMBL" id="TXS95560.1"/>
    </source>
</evidence>
<reference evidence="3 4" key="1">
    <citation type="submission" date="2019-08" db="EMBL/GenBank/DDBJ databases">
        <title>Parahaliea maris sp. nov., isolated from the surface seawater.</title>
        <authorList>
            <person name="Liu Y."/>
        </authorList>
    </citation>
    <scope>NUCLEOTIDE SEQUENCE [LARGE SCALE GENOMIC DNA]</scope>
    <source>
        <strain evidence="3 4">HSLHS9</strain>
    </source>
</reference>
<sequence length="265" mass="30092">MHSNITDYVAELKHRRRALLKSYDDENLHQLRVNIRRLRGLLKQRPDKASRKLRRELGKLVKRTNRARDWDTLAGYAARVLTPGQLTVLRPVIAAQQAEPHRKALRMLQTRRWSSALKQLKKYRDSGEPGAVVLRSHTGESAKALKREKQARRQALARGDDDDWHALRIAIKDLRYTLESRALSGKGPKAEVQATIHQCKQLQDALGDWHDAVVHQSLLKELAASAQALEDPEVMAVVELLAGTLSARSRDCLKPVREILDRAAE</sequence>
<gene>
    <name evidence="3" type="ORF">FV139_06675</name>
</gene>
<comment type="caution">
    <text evidence="3">The sequence shown here is derived from an EMBL/GenBank/DDBJ whole genome shotgun (WGS) entry which is preliminary data.</text>
</comment>
<evidence type="ECO:0000313" key="4">
    <source>
        <dbReference type="Proteomes" id="UP000321039"/>
    </source>
</evidence>
<feature type="compositionally biased region" description="Basic and acidic residues" evidence="1">
    <location>
        <begin position="137"/>
        <end position="148"/>
    </location>
</feature>
<dbReference type="PANTHER" id="PTHR39339">
    <property type="entry name" value="SLR1444 PROTEIN"/>
    <property type="match status" value="1"/>
</dbReference>
<dbReference type="AlphaFoldDB" id="A0A5C9A7B7"/>
<dbReference type="EMBL" id="VRZA01000002">
    <property type="protein sequence ID" value="TXS95560.1"/>
    <property type="molecule type" value="Genomic_DNA"/>
</dbReference>
<accession>A0A5C9A7B7</accession>
<evidence type="ECO:0000259" key="2">
    <source>
        <dbReference type="PROSITE" id="PS51708"/>
    </source>
</evidence>
<keyword evidence="4" id="KW-1185">Reference proteome</keyword>
<dbReference type="SMART" id="SM00880">
    <property type="entry name" value="CHAD"/>
    <property type="match status" value="1"/>
</dbReference>